<sequence>MTLESQSGRHSKYLSYVFTEQGVSMLSVVLKSKVAIDISIKIINSFVNMRKVISNNSLIYKKLDNLERKQNK</sequence>
<name>A0AB36ZYE2_9BACT</name>
<dbReference type="RefSeq" id="WP_323469635.1">
    <property type="nucleotide sequence ID" value="NZ_PTIW01000009.1"/>
</dbReference>
<organism evidence="1 2">
    <name type="scientific">Malaciobacter marinus</name>
    <dbReference type="NCBI Taxonomy" id="505249"/>
    <lineage>
        <taxon>Bacteria</taxon>
        <taxon>Pseudomonadati</taxon>
        <taxon>Campylobacterota</taxon>
        <taxon>Epsilonproteobacteria</taxon>
        <taxon>Campylobacterales</taxon>
        <taxon>Arcobacteraceae</taxon>
        <taxon>Malaciobacter</taxon>
    </lineage>
</organism>
<evidence type="ECO:0000313" key="1">
    <source>
        <dbReference type="EMBL" id="PPK61486.1"/>
    </source>
</evidence>
<comment type="caution">
    <text evidence="1">The sequence shown here is derived from an EMBL/GenBank/DDBJ whole genome shotgun (WGS) entry which is preliminary data.</text>
</comment>
<protein>
    <recommendedName>
        <fullName evidence="3">KilA-N DNA-binding domain-containing protein</fullName>
    </recommendedName>
</protein>
<dbReference type="Proteomes" id="UP000239861">
    <property type="component" value="Unassembled WGS sequence"/>
</dbReference>
<accession>A0AB36ZYE2</accession>
<proteinExistence type="predicted"/>
<dbReference type="AlphaFoldDB" id="A0AB36ZYE2"/>
<evidence type="ECO:0000313" key="2">
    <source>
        <dbReference type="Proteomes" id="UP000239861"/>
    </source>
</evidence>
<reference evidence="1 2" key="1">
    <citation type="submission" date="2018-02" db="EMBL/GenBank/DDBJ databases">
        <title>Subsurface microbial communities from deep shales in Ohio and West Virginia, USA.</title>
        <authorList>
            <person name="Wrighton K."/>
        </authorList>
    </citation>
    <scope>NUCLEOTIDE SEQUENCE [LARGE SCALE GENOMIC DNA]</scope>
    <source>
        <strain evidence="1 2">MARC-MIP3H16</strain>
    </source>
</reference>
<evidence type="ECO:0008006" key="3">
    <source>
        <dbReference type="Google" id="ProtNLM"/>
    </source>
</evidence>
<dbReference type="EMBL" id="PTIW01000009">
    <property type="protein sequence ID" value="PPK61486.1"/>
    <property type="molecule type" value="Genomic_DNA"/>
</dbReference>
<gene>
    <name evidence="1" type="ORF">B0F89_1095</name>
</gene>